<protein>
    <submittedName>
        <fullName evidence="2">Uncharacterized protein</fullName>
    </submittedName>
</protein>
<dbReference type="RefSeq" id="WP_165259195.1">
    <property type="nucleotide sequence ID" value="NZ_JAAKGT010000005.1"/>
</dbReference>
<feature type="chain" id="PRO_5026319378" evidence="1">
    <location>
        <begin position="23"/>
        <end position="117"/>
    </location>
</feature>
<evidence type="ECO:0000313" key="2">
    <source>
        <dbReference type="EMBL" id="NGM50511.1"/>
    </source>
</evidence>
<comment type="caution">
    <text evidence="2">The sequence shown here is derived from an EMBL/GenBank/DDBJ whole genome shotgun (WGS) entry which is preliminary data.</text>
</comment>
<feature type="signal peptide" evidence="1">
    <location>
        <begin position="1"/>
        <end position="22"/>
    </location>
</feature>
<keyword evidence="1" id="KW-0732">Signal</keyword>
<accession>A0A6G4QY94</accession>
<evidence type="ECO:0000256" key="1">
    <source>
        <dbReference type="SAM" id="SignalP"/>
    </source>
</evidence>
<reference evidence="2" key="1">
    <citation type="submission" date="2020-02" db="EMBL/GenBank/DDBJ databases">
        <authorList>
            <person name="Gao J."/>
            <person name="Sun J."/>
        </authorList>
    </citation>
    <scope>NUCLEOTIDE SEQUENCE</scope>
    <source>
        <strain evidence="2">602-2</strain>
    </source>
</reference>
<dbReference type="InterPro" id="IPR046150">
    <property type="entry name" value="DUF6152"/>
</dbReference>
<proteinExistence type="predicted"/>
<name>A0A6G4QY94_9CAUL</name>
<organism evidence="2">
    <name type="scientific">Caulobacter sp. 602-2</name>
    <dbReference type="NCBI Taxonomy" id="2710887"/>
    <lineage>
        <taxon>Bacteria</taxon>
        <taxon>Pseudomonadati</taxon>
        <taxon>Pseudomonadota</taxon>
        <taxon>Alphaproteobacteria</taxon>
        <taxon>Caulobacterales</taxon>
        <taxon>Caulobacteraceae</taxon>
        <taxon>Caulobacter</taxon>
    </lineage>
</organism>
<dbReference type="EMBL" id="JAAKGT010000005">
    <property type="protein sequence ID" value="NGM50511.1"/>
    <property type="molecule type" value="Genomic_DNA"/>
</dbReference>
<dbReference type="AlphaFoldDB" id="A0A6G4QY94"/>
<sequence>MFRLMPLSVAAVVLVVPAAALAHHGWSAYDADKTLKITAPLTDVSWGNPHGAAKVRHAGKDWDVVLAPVARMEARGLSREMLTSGKAVTLEGYPRKDGVAEMRIERVTVDGKTVELR</sequence>
<dbReference type="Pfam" id="PF19649">
    <property type="entry name" value="DUF6152"/>
    <property type="match status" value="1"/>
</dbReference>
<gene>
    <name evidence="2" type="ORF">G5B46_12910</name>
</gene>